<dbReference type="GO" id="GO:0005886">
    <property type="term" value="C:plasma membrane"/>
    <property type="evidence" value="ECO:0007669"/>
    <property type="project" value="UniProtKB-SubCell"/>
</dbReference>
<dbReference type="EC" id="2.7.13.3" evidence="3"/>
<dbReference type="FunFam" id="3.30.565.10:FF:000006">
    <property type="entry name" value="Sensor histidine kinase WalK"/>
    <property type="match status" value="1"/>
</dbReference>
<dbReference type="CDD" id="cd00082">
    <property type="entry name" value="HisKA"/>
    <property type="match status" value="1"/>
</dbReference>
<dbReference type="InterPro" id="IPR036097">
    <property type="entry name" value="HisK_dim/P_sf"/>
</dbReference>
<keyword evidence="13 14" id="KW-0472">Membrane</keyword>
<keyword evidence="6" id="KW-0808">Transferase</keyword>
<dbReference type="PROSITE" id="PS50109">
    <property type="entry name" value="HIS_KIN"/>
    <property type="match status" value="1"/>
</dbReference>
<comment type="caution">
    <text evidence="17">The sequence shown here is derived from an EMBL/GenBank/DDBJ whole genome shotgun (WGS) entry which is preliminary data.</text>
</comment>
<evidence type="ECO:0000313" key="17">
    <source>
        <dbReference type="EMBL" id="RJX40627.1"/>
    </source>
</evidence>
<dbReference type="CDD" id="cd00075">
    <property type="entry name" value="HATPase"/>
    <property type="match status" value="1"/>
</dbReference>
<dbReference type="Pfam" id="PF02518">
    <property type="entry name" value="HATPase_c"/>
    <property type="match status" value="1"/>
</dbReference>
<dbReference type="SMART" id="SM00388">
    <property type="entry name" value="HisKA"/>
    <property type="match status" value="1"/>
</dbReference>
<dbReference type="AlphaFoldDB" id="A0A3A6PHI2"/>
<evidence type="ECO:0000256" key="6">
    <source>
        <dbReference type="ARBA" id="ARBA00022679"/>
    </source>
</evidence>
<dbReference type="SUPFAM" id="SSF158472">
    <property type="entry name" value="HAMP domain-like"/>
    <property type="match status" value="1"/>
</dbReference>
<evidence type="ECO:0000256" key="3">
    <source>
        <dbReference type="ARBA" id="ARBA00012438"/>
    </source>
</evidence>
<keyword evidence="5" id="KW-0597">Phosphoprotein</keyword>
<gene>
    <name evidence="17" type="ORF">D3P09_01000</name>
</gene>
<comment type="subcellular location">
    <subcellularLocation>
        <location evidence="2">Cell membrane</location>
        <topology evidence="2">Multi-pass membrane protein</topology>
    </subcellularLocation>
</comment>
<dbReference type="EMBL" id="QXQB01000001">
    <property type="protein sequence ID" value="RJX40627.1"/>
    <property type="molecule type" value="Genomic_DNA"/>
</dbReference>
<evidence type="ECO:0000256" key="13">
    <source>
        <dbReference type="ARBA" id="ARBA00023136"/>
    </source>
</evidence>
<keyword evidence="18" id="KW-1185">Reference proteome</keyword>
<dbReference type="Gene3D" id="1.10.287.130">
    <property type="match status" value="1"/>
</dbReference>
<evidence type="ECO:0000256" key="7">
    <source>
        <dbReference type="ARBA" id="ARBA00022692"/>
    </source>
</evidence>
<keyword evidence="11 14" id="KW-1133">Transmembrane helix</keyword>
<feature type="domain" description="Histidine kinase" evidence="15">
    <location>
        <begin position="265"/>
        <end position="482"/>
    </location>
</feature>
<proteinExistence type="predicted"/>
<dbReference type="InterPro" id="IPR005467">
    <property type="entry name" value="His_kinase_dom"/>
</dbReference>
<evidence type="ECO:0000256" key="14">
    <source>
        <dbReference type="SAM" id="Phobius"/>
    </source>
</evidence>
<feature type="domain" description="HAMP" evidence="16">
    <location>
        <begin position="191"/>
        <end position="243"/>
    </location>
</feature>
<dbReference type="PANTHER" id="PTHR45528:SF1">
    <property type="entry name" value="SENSOR HISTIDINE KINASE CPXA"/>
    <property type="match status" value="1"/>
</dbReference>
<dbReference type="PROSITE" id="PS50885">
    <property type="entry name" value="HAMP"/>
    <property type="match status" value="1"/>
</dbReference>
<keyword evidence="7 14" id="KW-0812">Transmembrane</keyword>
<dbReference type="InterPro" id="IPR050398">
    <property type="entry name" value="HssS/ArlS-like"/>
</dbReference>
<organism evidence="17 18">
    <name type="scientific">Paenibacillus pinisoli</name>
    <dbReference type="NCBI Taxonomy" id="1276110"/>
    <lineage>
        <taxon>Bacteria</taxon>
        <taxon>Bacillati</taxon>
        <taxon>Bacillota</taxon>
        <taxon>Bacilli</taxon>
        <taxon>Bacillales</taxon>
        <taxon>Paenibacillaceae</taxon>
        <taxon>Paenibacillus</taxon>
    </lineage>
</organism>
<dbReference type="SMART" id="SM00387">
    <property type="entry name" value="HATPase_c"/>
    <property type="match status" value="1"/>
</dbReference>
<dbReference type="RefSeq" id="WP_120106386.1">
    <property type="nucleotide sequence ID" value="NZ_QXQB01000001.1"/>
</dbReference>
<protein>
    <recommendedName>
        <fullName evidence="3">histidine kinase</fullName>
        <ecNumber evidence="3">2.7.13.3</ecNumber>
    </recommendedName>
</protein>
<evidence type="ECO:0000259" key="15">
    <source>
        <dbReference type="PROSITE" id="PS50109"/>
    </source>
</evidence>
<dbReference type="PANTHER" id="PTHR45528">
    <property type="entry name" value="SENSOR HISTIDINE KINASE CPXA"/>
    <property type="match status" value="1"/>
</dbReference>
<evidence type="ECO:0000259" key="16">
    <source>
        <dbReference type="PROSITE" id="PS50885"/>
    </source>
</evidence>
<dbReference type="PRINTS" id="PR00344">
    <property type="entry name" value="BCTRLSENSOR"/>
</dbReference>
<dbReference type="SUPFAM" id="SSF55874">
    <property type="entry name" value="ATPase domain of HSP90 chaperone/DNA topoisomerase II/histidine kinase"/>
    <property type="match status" value="1"/>
</dbReference>
<reference evidence="17 18" key="1">
    <citation type="submission" date="2018-09" db="EMBL/GenBank/DDBJ databases">
        <title>Paenibacillus aracenensis nov. sp. isolated from a cave in southern Spain.</title>
        <authorList>
            <person name="Jurado V."/>
            <person name="Gutierrez-Patricio S."/>
            <person name="Gonzalez-Pimentel J.L."/>
            <person name="Miller A.Z."/>
            <person name="Laiz L."/>
            <person name="Saiz-Jimenez C."/>
        </authorList>
    </citation>
    <scope>NUCLEOTIDE SEQUENCE [LARGE SCALE GENOMIC DNA]</scope>
    <source>
        <strain evidence="17 18">JCM 19203</strain>
    </source>
</reference>
<feature type="transmembrane region" description="Helical" evidence="14">
    <location>
        <begin position="12"/>
        <end position="32"/>
    </location>
</feature>
<keyword evidence="9 17" id="KW-0418">Kinase</keyword>
<evidence type="ECO:0000313" key="18">
    <source>
        <dbReference type="Proteomes" id="UP000267798"/>
    </source>
</evidence>
<dbReference type="Pfam" id="PF00672">
    <property type="entry name" value="HAMP"/>
    <property type="match status" value="1"/>
</dbReference>
<comment type="catalytic activity">
    <reaction evidence="1">
        <text>ATP + protein L-histidine = ADP + protein N-phospho-L-histidine.</text>
        <dbReference type="EC" id="2.7.13.3"/>
    </reaction>
</comment>
<evidence type="ECO:0000256" key="9">
    <source>
        <dbReference type="ARBA" id="ARBA00022777"/>
    </source>
</evidence>
<keyword evidence="12" id="KW-0902">Two-component regulatory system</keyword>
<dbReference type="InterPro" id="IPR036890">
    <property type="entry name" value="HATPase_C_sf"/>
</dbReference>
<dbReference type="Gene3D" id="3.30.565.10">
    <property type="entry name" value="Histidine kinase-like ATPase, C-terminal domain"/>
    <property type="match status" value="1"/>
</dbReference>
<feature type="transmembrane region" description="Helical" evidence="14">
    <location>
        <begin position="173"/>
        <end position="193"/>
    </location>
</feature>
<dbReference type="InterPro" id="IPR003594">
    <property type="entry name" value="HATPase_dom"/>
</dbReference>
<dbReference type="InterPro" id="IPR003661">
    <property type="entry name" value="HisK_dim/P_dom"/>
</dbReference>
<dbReference type="InterPro" id="IPR004358">
    <property type="entry name" value="Sig_transdc_His_kin-like_C"/>
</dbReference>
<dbReference type="Pfam" id="PF00512">
    <property type="entry name" value="HisKA"/>
    <property type="match status" value="1"/>
</dbReference>
<keyword evidence="10" id="KW-0067">ATP-binding</keyword>
<keyword evidence="8" id="KW-0547">Nucleotide-binding</keyword>
<dbReference type="CDD" id="cd06225">
    <property type="entry name" value="HAMP"/>
    <property type="match status" value="1"/>
</dbReference>
<name>A0A3A6PHI2_9BACL</name>
<dbReference type="Proteomes" id="UP000267798">
    <property type="component" value="Unassembled WGS sequence"/>
</dbReference>
<keyword evidence="4" id="KW-1003">Cell membrane</keyword>
<evidence type="ECO:0000256" key="5">
    <source>
        <dbReference type="ARBA" id="ARBA00022553"/>
    </source>
</evidence>
<evidence type="ECO:0000256" key="4">
    <source>
        <dbReference type="ARBA" id="ARBA00022475"/>
    </source>
</evidence>
<evidence type="ECO:0000256" key="10">
    <source>
        <dbReference type="ARBA" id="ARBA00022840"/>
    </source>
</evidence>
<evidence type="ECO:0000256" key="12">
    <source>
        <dbReference type="ARBA" id="ARBA00023012"/>
    </source>
</evidence>
<dbReference type="Gene3D" id="6.10.340.10">
    <property type="match status" value="1"/>
</dbReference>
<dbReference type="InterPro" id="IPR003660">
    <property type="entry name" value="HAMP_dom"/>
</dbReference>
<dbReference type="OrthoDB" id="9786919at2"/>
<dbReference type="GO" id="GO:0005524">
    <property type="term" value="F:ATP binding"/>
    <property type="evidence" value="ECO:0007669"/>
    <property type="project" value="UniProtKB-KW"/>
</dbReference>
<dbReference type="FunFam" id="1.10.287.130:FF:000001">
    <property type="entry name" value="Two-component sensor histidine kinase"/>
    <property type="match status" value="1"/>
</dbReference>
<dbReference type="GO" id="GO:0000155">
    <property type="term" value="F:phosphorelay sensor kinase activity"/>
    <property type="evidence" value="ECO:0007669"/>
    <property type="project" value="InterPro"/>
</dbReference>
<evidence type="ECO:0000256" key="1">
    <source>
        <dbReference type="ARBA" id="ARBA00000085"/>
    </source>
</evidence>
<accession>A0A3A6PHI2</accession>
<evidence type="ECO:0000256" key="8">
    <source>
        <dbReference type="ARBA" id="ARBA00022741"/>
    </source>
</evidence>
<evidence type="ECO:0000256" key="11">
    <source>
        <dbReference type="ARBA" id="ARBA00022989"/>
    </source>
</evidence>
<dbReference type="SUPFAM" id="SSF47384">
    <property type="entry name" value="Homodimeric domain of signal transducing histidine kinase"/>
    <property type="match status" value="1"/>
</dbReference>
<dbReference type="SMART" id="SM00304">
    <property type="entry name" value="HAMP"/>
    <property type="match status" value="1"/>
</dbReference>
<evidence type="ECO:0000256" key="2">
    <source>
        <dbReference type="ARBA" id="ARBA00004651"/>
    </source>
</evidence>
<sequence>MKWTIQFKLVSIFSAIVFVGLSTLLIISYNVAEQNMHRLIHDNMLDVKKNLDIAINQYFLVRNKRISEASLDAEKNRLAREVGSVVDGSLAFYSPDGKPLSSTARAMPADALDLNAAMNNQIAYNTSIKNKRVVVTLSFPLETGGSILGIVRYQKEYTHLYLRNLRFQETIKGFAAAIFVFITIAAAIMARALTQPIRQLTRRSAEVAQGNLNVVIDPSTRDEIGELAVSFKVMMDRIRAQIDVIERERDEVRYVQVRSKAFFDNVTHELKTPLTTILGYAQIVKDNGFNDPAFFNKGLEHIIKESNRLNRLVVDILELSTAAPPEYEYRMDIVDLADVVREACEDMLVKGAKYNISINYELQDMLIMQGDRDKLKEVLLNLLDNSIKYGHVDSVITVTACRVAGEYILSVVDRGEGIAPEALEHVFEPFYRSDDAVRNEKGSSGLGLSIVQSIVKQHGGTISMNSRLKEGSTVTVRFPEVRHE</sequence>